<dbReference type="RefSeq" id="WP_200966515.1">
    <property type="nucleotide sequence ID" value="NZ_BMAQ01000014.1"/>
</dbReference>
<keyword evidence="2" id="KW-1185">Reference proteome</keyword>
<dbReference type="AlphaFoldDB" id="A0A916VHD7"/>
<name>A0A916VHD7_9BACL</name>
<proteinExistence type="predicted"/>
<comment type="caution">
    <text evidence="1">The sequence shown here is derived from an EMBL/GenBank/DDBJ whole genome shotgun (WGS) entry which is preliminary data.</text>
</comment>
<evidence type="ECO:0000313" key="1">
    <source>
        <dbReference type="EMBL" id="GFR38270.1"/>
    </source>
</evidence>
<reference evidence="1" key="1">
    <citation type="submission" date="2020-08" db="EMBL/GenBank/DDBJ databases">
        <authorList>
            <person name="Uke A."/>
            <person name="Chhe C."/>
            <person name="Baramee S."/>
            <person name="Kosugi A."/>
        </authorList>
    </citation>
    <scope>NUCLEOTIDE SEQUENCE</scope>
    <source>
        <strain evidence="1">DA-C8</strain>
    </source>
</reference>
<dbReference type="Proteomes" id="UP000654993">
    <property type="component" value="Unassembled WGS sequence"/>
</dbReference>
<dbReference type="EMBL" id="BMAQ01000014">
    <property type="protein sequence ID" value="GFR38270.1"/>
    <property type="molecule type" value="Genomic_DNA"/>
</dbReference>
<protein>
    <submittedName>
        <fullName evidence="1">Uncharacterized protein</fullName>
    </submittedName>
</protein>
<organism evidence="1 2">
    <name type="scientific">Insulibacter thermoxylanivorax</name>
    <dbReference type="NCBI Taxonomy" id="2749268"/>
    <lineage>
        <taxon>Bacteria</taxon>
        <taxon>Bacillati</taxon>
        <taxon>Bacillota</taxon>
        <taxon>Bacilli</taxon>
        <taxon>Bacillales</taxon>
        <taxon>Paenibacillaceae</taxon>
        <taxon>Insulibacter</taxon>
    </lineage>
</organism>
<sequence length="57" mass="6800">MASYDHANFTRQNEILKKRISSMLLKEYTKGLDSNEIYIKRAAIKQLYTMLNHQSHR</sequence>
<gene>
    <name evidence="1" type="ORF">PRECH8_15660</name>
</gene>
<accession>A0A916VHD7</accession>
<evidence type="ECO:0000313" key="2">
    <source>
        <dbReference type="Proteomes" id="UP000654993"/>
    </source>
</evidence>
<reference evidence="1" key="2">
    <citation type="journal article" date="2021" name="Data Brief">
        <title>Draft genome sequence data of the facultative, thermophilic, xylanolytic bacterium Paenibacillus sp. strain DA-C8.</title>
        <authorList>
            <person name="Chhe C."/>
            <person name="Uke A."/>
            <person name="Baramee S."/>
            <person name="Ungkulpasvich U."/>
            <person name="Tachaapaikoon C."/>
            <person name="Pason P."/>
            <person name="Waeonukul R."/>
            <person name="Ratanakhanokchai K."/>
            <person name="Kosugi A."/>
        </authorList>
    </citation>
    <scope>NUCLEOTIDE SEQUENCE</scope>
    <source>
        <strain evidence="1">DA-C8</strain>
    </source>
</reference>